<proteinExistence type="predicted"/>
<evidence type="ECO:0000256" key="9">
    <source>
        <dbReference type="SAM" id="Phobius"/>
    </source>
</evidence>
<dbReference type="PANTHER" id="PTHR24421:SF10">
    <property type="entry name" value="NITRATE_NITRITE SENSOR PROTEIN NARQ"/>
    <property type="match status" value="1"/>
</dbReference>
<name>A0A162YUG0_9FLAO</name>
<dbReference type="InterPro" id="IPR050482">
    <property type="entry name" value="Sensor_HK_TwoCompSys"/>
</dbReference>
<dbReference type="GO" id="GO:0000155">
    <property type="term" value="F:phosphorelay sensor kinase activity"/>
    <property type="evidence" value="ECO:0007669"/>
    <property type="project" value="InterPro"/>
</dbReference>
<accession>A0A162YUG0</accession>
<keyword evidence="4" id="KW-0808">Transferase</keyword>
<dbReference type="InterPro" id="IPR003594">
    <property type="entry name" value="HATPase_dom"/>
</dbReference>
<dbReference type="RefSeq" id="WP_066317505.1">
    <property type="nucleotide sequence ID" value="NZ_LQRT01000035.1"/>
</dbReference>
<reference evidence="11 12" key="1">
    <citation type="submission" date="2016-01" db="EMBL/GenBank/DDBJ databases">
        <title>The draft genome sequence of Aquimarina sp. RZW4-3-2.</title>
        <authorList>
            <person name="Wang Y."/>
        </authorList>
    </citation>
    <scope>NUCLEOTIDE SEQUENCE [LARGE SCALE GENOMIC DNA]</scope>
    <source>
        <strain evidence="11 12">RZW4-3-2</strain>
    </source>
</reference>
<dbReference type="Proteomes" id="UP000076715">
    <property type="component" value="Unassembled WGS sequence"/>
</dbReference>
<feature type="domain" description="Histidine kinase" evidence="10">
    <location>
        <begin position="71"/>
        <end position="259"/>
    </location>
</feature>
<dbReference type="Pfam" id="PF02518">
    <property type="entry name" value="HATPase_c"/>
    <property type="match status" value="1"/>
</dbReference>
<dbReference type="OrthoDB" id="9760839at2"/>
<dbReference type="InterPro" id="IPR036890">
    <property type="entry name" value="HATPase_C_sf"/>
</dbReference>
<keyword evidence="9" id="KW-1133">Transmembrane helix</keyword>
<evidence type="ECO:0000256" key="6">
    <source>
        <dbReference type="ARBA" id="ARBA00022777"/>
    </source>
</evidence>
<keyword evidence="5" id="KW-0547">Nucleotide-binding</keyword>
<comment type="caution">
    <text evidence="11">The sequence shown here is derived from an EMBL/GenBank/DDBJ whole genome shotgun (WGS) entry which is preliminary data.</text>
</comment>
<dbReference type="PANTHER" id="PTHR24421">
    <property type="entry name" value="NITRATE/NITRITE SENSOR PROTEIN NARX-RELATED"/>
    <property type="match status" value="1"/>
</dbReference>
<dbReference type="CDD" id="cd16917">
    <property type="entry name" value="HATPase_UhpB-NarQ-NarX-like"/>
    <property type="match status" value="1"/>
</dbReference>
<protein>
    <recommendedName>
        <fullName evidence="2">histidine kinase</fullName>
        <ecNumber evidence="2">2.7.13.3</ecNumber>
    </recommendedName>
</protein>
<sequence length="271" mass="31008">MEQQETEILQETAILVASIVLVLIIILLIALFAIFQKRKNSLLIQQKEAKKKFETTIIETQVEIREETLRNISWELHDNIGQLLTLAKIQVNIAQDDPSKLEEVTETITKSLTELRSLSKLINPDVIKSLNLTEAVTLEIERFNRMQFIKATIQSNEELEELDDKVEIIIFRILQEFFTNTIKHSKASNLNVDLNYQNDKLIIHAKDDGIGFNDKNSSLKKGIGLSNIQSRGKLIGADIQLDSEKGKGTEMTLVYYYKKNLSLLEDDVDYD</sequence>
<keyword evidence="9" id="KW-0812">Transmembrane</keyword>
<keyword evidence="6 11" id="KW-0418">Kinase</keyword>
<comment type="catalytic activity">
    <reaction evidence="1">
        <text>ATP + protein L-histidine = ADP + protein N-phospho-L-histidine.</text>
        <dbReference type="EC" id="2.7.13.3"/>
    </reaction>
</comment>
<feature type="transmembrane region" description="Helical" evidence="9">
    <location>
        <begin position="12"/>
        <end position="35"/>
    </location>
</feature>
<evidence type="ECO:0000256" key="4">
    <source>
        <dbReference type="ARBA" id="ARBA00022679"/>
    </source>
</evidence>
<evidence type="ECO:0000313" key="11">
    <source>
        <dbReference type="EMBL" id="KZS39361.1"/>
    </source>
</evidence>
<dbReference type="STRING" id="1642818.AWE51_12525"/>
<keyword evidence="7" id="KW-0067">ATP-binding</keyword>
<dbReference type="InterPro" id="IPR011712">
    <property type="entry name" value="Sig_transdc_His_kin_sub3_dim/P"/>
</dbReference>
<evidence type="ECO:0000259" key="10">
    <source>
        <dbReference type="PROSITE" id="PS50109"/>
    </source>
</evidence>
<dbReference type="EMBL" id="LQRT01000035">
    <property type="protein sequence ID" value="KZS39361.1"/>
    <property type="molecule type" value="Genomic_DNA"/>
</dbReference>
<dbReference type="SUPFAM" id="SSF55874">
    <property type="entry name" value="ATPase domain of HSP90 chaperone/DNA topoisomerase II/histidine kinase"/>
    <property type="match status" value="1"/>
</dbReference>
<keyword evidence="12" id="KW-1185">Reference proteome</keyword>
<organism evidence="11 12">
    <name type="scientific">Aquimarina aggregata</name>
    <dbReference type="NCBI Taxonomy" id="1642818"/>
    <lineage>
        <taxon>Bacteria</taxon>
        <taxon>Pseudomonadati</taxon>
        <taxon>Bacteroidota</taxon>
        <taxon>Flavobacteriia</taxon>
        <taxon>Flavobacteriales</taxon>
        <taxon>Flavobacteriaceae</taxon>
        <taxon>Aquimarina</taxon>
    </lineage>
</organism>
<dbReference type="Gene3D" id="3.30.565.10">
    <property type="entry name" value="Histidine kinase-like ATPase, C-terminal domain"/>
    <property type="match status" value="1"/>
</dbReference>
<dbReference type="GO" id="GO:0005524">
    <property type="term" value="F:ATP binding"/>
    <property type="evidence" value="ECO:0007669"/>
    <property type="project" value="UniProtKB-KW"/>
</dbReference>
<dbReference type="Pfam" id="PF07730">
    <property type="entry name" value="HisKA_3"/>
    <property type="match status" value="1"/>
</dbReference>
<dbReference type="EC" id="2.7.13.3" evidence="2"/>
<dbReference type="AlphaFoldDB" id="A0A162YUG0"/>
<gene>
    <name evidence="11" type="ORF">AWE51_12525</name>
</gene>
<dbReference type="InterPro" id="IPR005467">
    <property type="entry name" value="His_kinase_dom"/>
</dbReference>
<dbReference type="GO" id="GO:0046983">
    <property type="term" value="F:protein dimerization activity"/>
    <property type="evidence" value="ECO:0007669"/>
    <property type="project" value="InterPro"/>
</dbReference>
<keyword evidence="8" id="KW-0902">Two-component regulatory system</keyword>
<keyword evidence="3" id="KW-0597">Phosphoprotein</keyword>
<evidence type="ECO:0000256" key="1">
    <source>
        <dbReference type="ARBA" id="ARBA00000085"/>
    </source>
</evidence>
<evidence type="ECO:0000256" key="3">
    <source>
        <dbReference type="ARBA" id="ARBA00022553"/>
    </source>
</evidence>
<evidence type="ECO:0000256" key="5">
    <source>
        <dbReference type="ARBA" id="ARBA00022741"/>
    </source>
</evidence>
<evidence type="ECO:0000256" key="7">
    <source>
        <dbReference type="ARBA" id="ARBA00022840"/>
    </source>
</evidence>
<evidence type="ECO:0000256" key="2">
    <source>
        <dbReference type="ARBA" id="ARBA00012438"/>
    </source>
</evidence>
<dbReference type="PROSITE" id="PS50109">
    <property type="entry name" value="HIS_KIN"/>
    <property type="match status" value="1"/>
</dbReference>
<evidence type="ECO:0000313" key="12">
    <source>
        <dbReference type="Proteomes" id="UP000076715"/>
    </source>
</evidence>
<dbReference type="GO" id="GO:0016020">
    <property type="term" value="C:membrane"/>
    <property type="evidence" value="ECO:0007669"/>
    <property type="project" value="InterPro"/>
</dbReference>
<keyword evidence="9" id="KW-0472">Membrane</keyword>
<dbReference type="Gene3D" id="1.20.5.1930">
    <property type="match status" value="1"/>
</dbReference>
<evidence type="ECO:0000256" key="8">
    <source>
        <dbReference type="ARBA" id="ARBA00023012"/>
    </source>
</evidence>